<comment type="similarity">
    <text evidence="2">Belongs to the TRAFAC class translation factor GTPase superfamily. Classic translation factor GTPase family. EF-Tu/EF-1A subfamily.</text>
</comment>
<proteinExistence type="inferred from homology"/>
<evidence type="ECO:0000256" key="8">
    <source>
        <dbReference type="ARBA" id="ARBA00023134"/>
    </source>
</evidence>
<dbReference type="InterPro" id="IPR044127">
    <property type="entry name" value="eIF2g_dom_2"/>
</dbReference>
<dbReference type="PRINTS" id="PR00315">
    <property type="entry name" value="ELONGATNFCT"/>
</dbReference>
<keyword evidence="8" id="KW-0342">GTP-binding</keyword>
<dbReference type="PANTHER" id="PTHR42854:SF3">
    <property type="entry name" value="EUKARYOTIC TRANSLATION INITIATION FACTOR 2 SUBUNIT 3-RELATED"/>
    <property type="match status" value="1"/>
</dbReference>
<feature type="domain" description="Tr-type G" evidence="10">
    <location>
        <begin position="28"/>
        <end position="237"/>
    </location>
</feature>
<dbReference type="AlphaFoldDB" id="A0A146KBR5"/>
<dbReference type="InterPro" id="IPR005225">
    <property type="entry name" value="Small_GTP-bd"/>
</dbReference>
<dbReference type="InterPro" id="IPR009001">
    <property type="entry name" value="Transl_elong_EF1A/Init_IF2_C"/>
</dbReference>
<protein>
    <recommendedName>
        <fullName evidence="3">protein-synthesizing GTPase</fullName>
        <ecNumber evidence="3">3.6.5.3</ecNumber>
    </recommendedName>
</protein>
<evidence type="ECO:0000256" key="3">
    <source>
        <dbReference type="ARBA" id="ARBA00011986"/>
    </source>
</evidence>
<dbReference type="InterPro" id="IPR027417">
    <property type="entry name" value="P-loop_NTPase"/>
</dbReference>
<dbReference type="PROSITE" id="PS51722">
    <property type="entry name" value="G_TR_2"/>
    <property type="match status" value="1"/>
</dbReference>
<dbReference type="Gene3D" id="2.40.30.10">
    <property type="entry name" value="Translation factors"/>
    <property type="match status" value="2"/>
</dbReference>
<dbReference type="GO" id="GO:0005850">
    <property type="term" value="C:eukaryotic translation initiation factor 2 complex"/>
    <property type="evidence" value="ECO:0007669"/>
    <property type="project" value="TreeGrafter"/>
</dbReference>
<comment type="catalytic activity">
    <reaction evidence="9">
        <text>GTP + H2O = GDP + phosphate + H(+)</text>
        <dbReference type="Rhea" id="RHEA:19669"/>
        <dbReference type="ChEBI" id="CHEBI:15377"/>
        <dbReference type="ChEBI" id="CHEBI:15378"/>
        <dbReference type="ChEBI" id="CHEBI:37565"/>
        <dbReference type="ChEBI" id="CHEBI:43474"/>
        <dbReference type="ChEBI" id="CHEBI:58189"/>
        <dbReference type="EC" id="3.6.5.3"/>
    </reaction>
</comment>
<evidence type="ECO:0000313" key="11">
    <source>
        <dbReference type="EMBL" id="JAP93145.1"/>
    </source>
</evidence>
<evidence type="ECO:0000256" key="2">
    <source>
        <dbReference type="ARBA" id="ARBA00007249"/>
    </source>
</evidence>
<dbReference type="GO" id="GO:0005829">
    <property type="term" value="C:cytosol"/>
    <property type="evidence" value="ECO:0007669"/>
    <property type="project" value="TreeGrafter"/>
</dbReference>
<evidence type="ECO:0000256" key="7">
    <source>
        <dbReference type="ARBA" id="ARBA00022917"/>
    </source>
</evidence>
<dbReference type="SUPFAM" id="SSF52540">
    <property type="entry name" value="P-loop containing nucleoside triphosphate hydrolases"/>
    <property type="match status" value="1"/>
</dbReference>
<dbReference type="InterPro" id="IPR009000">
    <property type="entry name" value="Transl_B-barrel_sf"/>
</dbReference>
<dbReference type="Pfam" id="PF00009">
    <property type="entry name" value="GTP_EFTU"/>
    <property type="match status" value="1"/>
</dbReference>
<accession>A0A146KBR5</accession>
<dbReference type="GO" id="GO:0003743">
    <property type="term" value="F:translation initiation factor activity"/>
    <property type="evidence" value="ECO:0007669"/>
    <property type="project" value="UniProtKB-KW"/>
</dbReference>
<dbReference type="EC" id="3.6.5.3" evidence="3"/>
<dbReference type="SUPFAM" id="SSF50447">
    <property type="entry name" value="Translation proteins"/>
    <property type="match status" value="1"/>
</dbReference>
<reference evidence="11" key="1">
    <citation type="submission" date="2015-07" db="EMBL/GenBank/DDBJ databases">
        <title>Adaptation to a free-living lifestyle via gene acquisitions in the diplomonad Trepomonas sp. PC1.</title>
        <authorList>
            <person name="Xu F."/>
            <person name="Jerlstrom-Hultqvist J."/>
            <person name="Kolisko M."/>
            <person name="Simpson A.G.B."/>
            <person name="Roger A.J."/>
            <person name="Svard S.G."/>
            <person name="Andersson J.O."/>
        </authorList>
    </citation>
    <scope>NUCLEOTIDE SEQUENCE</scope>
    <source>
        <strain evidence="11">PC1</strain>
    </source>
</reference>
<evidence type="ECO:0000256" key="1">
    <source>
        <dbReference type="ARBA" id="ARBA00005388"/>
    </source>
</evidence>
<dbReference type="Pfam" id="PF09173">
    <property type="entry name" value="eIF2_C"/>
    <property type="match status" value="1"/>
</dbReference>
<dbReference type="FunFam" id="2.40.30.10:FF:000009">
    <property type="entry name" value="Eukaryotic translation initiation factor 2 subunit gamma"/>
    <property type="match status" value="1"/>
</dbReference>
<keyword evidence="4 11" id="KW-0396">Initiation factor</keyword>
<dbReference type="PANTHER" id="PTHR42854">
    <property type="entry name" value="EUKARYOTIC TRANSLATION INITIATION FACTOR 2 SUBUNIT 3 FAMILY MEMBER"/>
    <property type="match status" value="1"/>
</dbReference>
<dbReference type="InterPro" id="IPR015256">
    <property type="entry name" value="eIF2g_C"/>
</dbReference>
<dbReference type="GO" id="GO:0005525">
    <property type="term" value="F:GTP binding"/>
    <property type="evidence" value="ECO:0007669"/>
    <property type="project" value="UniProtKB-KW"/>
</dbReference>
<keyword evidence="6" id="KW-0378">Hydrolase</keyword>
<dbReference type="GO" id="GO:0000049">
    <property type="term" value="F:tRNA binding"/>
    <property type="evidence" value="ECO:0007669"/>
    <property type="project" value="InterPro"/>
</dbReference>
<dbReference type="SUPFAM" id="SSF50465">
    <property type="entry name" value="EF-Tu/eEF-1alpha/eIF2-gamma C-terminal domain"/>
    <property type="match status" value="1"/>
</dbReference>
<dbReference type="EMBL" id="GDID01003461">
    <property type="protein sequence ID" value="JAP93145.1"/>
    <property type="molecule type" value="Transcribed_RNA"/>
</dbReference>
<feature type="non-terminal residue" evidence="11">
    <location>
        <position position="1"/>
    </location>
</feature>
<evidence type="ECO:0000256" key="6">
    <source>
        <dbReference type="ARBA" id="ARBA00022801"/>
    </source>
</evidence>
<evidence type="ECO:0000256" key="4">
    <source>
        <dbReference type="ARBA" id="ARBA00022540"/>
    </source>
</evidence>
<evidence type="ECO:0000256" key="5">
    <source>
        <dbReference type="ARBA" id="ARBA00022741"/>
    </source>
</evidence>
<name>A0A146KBR5_9EUKA</name>
<sequence>ELQPTTLSQQLTDVAELYESHPDVISRQATINIGTIGHVAHGKSSLTRALTQVDTVKFSNEKVNNITIKLGYANAKIFQCTNQQCSSNKETNYYTGKSDSKDDSPCPHCNQPGQLMRHISIIDCPGHDDYMTTMLSGVALMDATMLLVAADQSCPQPQTAEHLQAISIDGSQREIIVAQNKIDLVNHVNAKNNYNQIKKFLSETLYNRELPIVPISAVRNINIDCIINEIMKIPIPKRCLDKPPKFISIRSFDANKSGQGVDELVGGIIGGTLTEGILKIGDIIEIRPGIIETKDGKHKAFPLTTKIISLRAEDNFLRYALPGGLIAIGTLLDPALTKQDRMVGQMIGYPGTLPPIVTKITIKFHILFNKDTEFNRMLTQDLSKIMKTETEILITVSGCNNIAKILSDTNNIKGSGDLVEIEVSKPICIPEGASVAISSKNLSSQSSNWRLIGYGKVVQ</sequence>
<dbReference type="CDD" id="cd03688">
    <property type="entry name" value="eIF2_gamma_II"/>
    <property type="match status" value="1"/>
</dbReference>
<evidence type="ECO:0000259" key="10">
    <source>
        <dbReference type="PROSITE" id="PS51722"/>
    </source>
</evidence>
<dbReference type="InterPro" id="IPR050543">
    <property type="entry name" value="eIF2G"/>
</dbReference>
<dbReference type="Gene3D" id="3.40.50.300">
    <property type="entry name" value="P-loop containing nucleotide triphosphate hydrolases"/>
    <property type="match status" value="1"/>
</dbReference>
<organism evidence="11">
    <name type="scientific">Trepomonas sp. PC1</name>
    <dbReference type="NCBI Taxonomy" id="1076344"/>
    <lineage>
        <taxon>Eukaryota</taxon>
        <taxon>Metamonada</taxon>
        <taxon>Diplomonadida</taxon>
        <taxon>Hexamitidae</taxon>
        <taxon>Hexamitinae</taxon>
        <taxon>Trepomonas</taxon>
    </lineage>
</organism>
<dbReference type="NCBIfam" id="NF003077">
    <property type="entry name" value="PRK04000.1"/>
    <property type="match status" value="1"/>
</dbReference>
<gene>
    <name evidence="11" type="ORF">TPC1_14680</name>
</gene>
<keyword evidence="5" id="KW-0547">Nucleotide-binding</keyword>
<dbReference type="NCBIfam" id="TIGR00231">
    <property type="entry name" value="small_GTP"/>
    <property type="match status" value="1"/>
</dbReference>
<dbReference type="GO" id="GO:0003924">
    <property type="term" value="F:GTPase activity"/>
    <property type="evidence" value="ECO:0007669"/>
    <property type="project" value="InterPro"/>
</dbReference>
<comment type="similarity">
    <text evidence="1">Belongs to the TRAFAC class translation factor GTPase superfamily. Classic translation factor GTPase family. EIF2G subfamily.</text>
</comment>
<dbReference type="FunFam" id="3.40.50.300:FF:000065">
    <property type="entry name" value="Eukaryotic translation initiation factor 2 subunit gamma"/>
    <property type="match status" value="1"/>
</dbReference>
<evidence type="ECO:0000256" key="9">
    <source>
        <dbReference type="ARBA" id="ARBA00048107"/>
    </source>
</evidence>
<dbReference type="InterPro" id="IPR000795">
    <property type="entry name" value="T_Tr_GTP-bd_dom"/>
</dbReference>
<dbReference type="GO" id="GO:0001731">
    <property type="term" value="P:formation of translation preinitiation complex"/>
    <property type="evidence" value="ECO:0007669"/>
    <property type="project" value="TreeGrafter"/>
</dbReference>
<keyword evidence="7" id="KW-0648">Protein biosynthesis</keyword>